<sequence length="113" mass="12626">MKQIQIEGTLPVSIKKMVGQTEVKLRNVVMRQVTSIEYLQAQALMEPGQFISIADLASMTKLVDEAGHEHEITYDMLGHSSSANLKYLEEKRTELIAKEAAESSSEEQESSEI</sequence>
<name>A0AAP1FBM1_ACIBA</name>
<accession>A0AAP1FBM1</accession>
<evidence type="ECO:0000313" key="2">
    <source>
        <dbReference type="Proteomes" id="UP000051449"/>
    </source>
</evidence>
<reference evidence="1 2" key="1">
    <citation type="submission" date="2015-10" db="EMBL/GenBank/DDBJ databases">
        <title>The utility of whole genome sequencing in characterizing Acinetobacter epidemiology and analyzing hospital outbreaks.</title>
        <authorList>
            <person name="Ozer E.A."/>
            <person name="Fitzpatrick M.A."/>
            <person name="Hauser A.R."/>
        </authorList>
    </citation>
    <scope>NUCLEOTIDE SEQUENCE [LARGE SCALE GENOMIC DNA]</scope>
    <source>
        <strain evidence="1 2">ABBL072</strain>
    </source>
</reference>
<gene>
    <name evidence="1" type="ORF">APD33_10915</name>
</gene>
<comment type="caution">
    <text evidence="1">The sequence shown here is derived from an EMBL/GenBank/DDBJ whole genome shotgun (WGS) entry which is preliminary data.</text>
</comment>
<dbReference type="KEGG" id="abk:LX00_10645"/>
<dbReference type="KEGG" id="abau:IX87_21430"/>
<dbReference type="Proteomes" id="UP000051449">
    <property type="component" value="Unassembled WGS sequence"/>
</dbReference>
<dbReference type="RefSeq" id="WP_024437127.1">
    <property type="nucleotide sequence ID" value="NZ_CAUZJW010000011.1"/>
</dbReference>
<evidence type="ECO:0000313" key="1">
    <source>
        <dbReference type="EMBL" id="KQE04668.1"/>
    </source>
</evidence>
<organism evidence="1 2">
    <name type="scientific">Acinetobacter baumannii</name>
    <dbReference type="NCBI Taxonomy" id="470"/>
    <lineage>
        <taxon>Bacteria</taxon>
        <taxon>Pseudomonadati</taxon>
        <taxon>Pseudomonadota</taxon>
        <taxon>Gammaproteobacteria</taxon>
        <taxon>Moraxellales</taxon>
        <taxon>Moraxellaceae</taxon>
        <taxon>Acinetobacter</taxon>
        <taxon>Acinetobacter calcoaceticus/baumannii complex</taxon>
    </lineage>
</organism>
<proteinExistence type="predicted"/>
<dbReference type="AlphaFoldDB" id="A0AAP1FBM1"/>
<dbReference type="EMBL" id="LLGC01000166">
    <property type="protein sequence ID" value="KQE04668.1"/>
    <property type="molecule type" value="Genomic_DNA"/>
</dbReference>
<protein>
    <submittedName>
        <fullName evidence="1">Uncharacterized protein</fullName>
    </submittedName>
</protein>